<feature type="non-terminal residue" evidence="1">
    <location>
        <position position="1"/>
    </location>
</feature>
<comment type="caution">
    <text evidence="1">The sequence shown here is derived from an EMBL/GenBank/DDBJ whole genome shotgun (WGS) entry which is preliminary data.</text>
</comment>
<proteinExistence type="predicted"/>
<dbReference type="EMBL" id="JADCNM010000005">
    <property type="protein sequence ID" value="KAG0483293.1"/>
    <property type="molecule type" value="Genomic_DNA"/>
</dbReference>
<gene>
    <name evidence="1" type="ORF">HPP92_011377</name>
</gene>
<protein>
    <submittedName>
        <fullName evidence="1">Uncharacterized protein</fullName>
    </submittedName>
</protein>
<dbReference type="Proteomes" id="UP000639772">
    <property type="component" value="Unassembled WGS sequence"/>
</dbReference>
<evidence type="ECO:0000313" key="2">
    <source>
        <dbReference type="Proteomes" id="UP000639772"/>
    </source>
</evidence>
<sequence>MIEECVVRNLHSHRRYNSAPLKKMALNPQLLPSGTTVLMEYEVFGLHQDGALFLVDNIPGEDGPHADQVKAVQTSV</sequence>
<name>A0A835V3F9_VANPL</name>
<accession>A0A835V3F9</accession>
<evidence type="ECO:0000313" key="1">
    <source>
        <dbReference type="EMBL" id="KAG0483293.1"/>
    </source>
</evidence>
<dbReference type="AlphaFoldDB" id="A0A835V3F9"/>
<reference evidence="1 2" key="1">
    <citation type="journal article" date="2020" name="Nat. Food">
        <title>A phased Vanilla planifolia genome enables genetic improvement of flavour and production.</title>
        <authorList>
            <person name="Hasing T."/>
            <person name="Tang H."/>
            <person name="Brym M."/>
            <person name="Khazi F."/>
            <person name="Huang T."/>
            <person name="Chambers A.H."/>
        </authorList>
    </citation>
    <scope>NUCLEOTIDE SEQUENCE [LARGE SCALE GENOMIC DNA]</scope>
    <source>
        <tissue evidence="1">Leaf</tissue>
    </source>
</reference>
<organism evidence="1 2">
    <name type="scientific">Vanilla planifolia</name>
    <name type="common">Vanilla</name>
    <dbReference type="NCBI Taxonomy" id="51239"/>
    <lineage>
        <taxon>Eukaryota</taxon>
        <taxon>Viridiplantae</taxon>
        <taxon>Streptophyta</taxon>
        <taxon>Embryophyta</taxon>
        <taxon>Tracheophyta</taxon>
        <taxon>Spermatophyta</taxon>
        <taxon>Magnoliopsida</taxon>
        <taxon>Liliopsida</taxon>
        <taxon>Asparagales</taxon>
        <taxon>Orchidaceae</taxon>
        <taxon>Vanilloideae</taxon>
        <taxon>Vanilleae</taxon>
        <taxon>Vanilla</taxon>
    </lineage>
</organism>